<dbReference type="Proteomes" id="UP000582659">
    <property type="component" value="Unassembled WGS sequence"/>
</dbReference>
<dbReference type="Proteomes" id="UP000659654">
    <property type="component" value="Unassembled WGS sequence"/>
</dbReference>
<evidence type="ECO:0000313" key="1">
    <source>
        <dbReference type="EMBL" id="CAD5220471.1"/>
    </source>
</evidence>
<evidence type="ECO:0000313" key="3">
    <source>
        <dbReference type="Proteomes" id="UP000095284"/>
    </source>
</evidence>
<organism evidence="3 5">
    <name type="scientific">Bursaphelenchus xylophilus</name>
    <name type="common">Pinewood nematode worm</name>
    <name type="synonym">Aphelenchoides xylophilus</name>
    <dbReference type="NCBI Taxonomy" id="6326"/>
    <lineage>
        <taxon>Eukaryota</taxon>
        <taxon>Metazoa</taxon>
        <taxon>Ecdysozoa</taxon>
        <taxon>Nematoda</taxon>
        <taxon>Chromadorea</taxon>
        <taxon>Rhabditida</taxon>
        <taxon>Tylenchina</taxon>
        <taxon>Tylenchomorpha</taxon>
        <taxon>Aphelenchoidea</taxon>
        <taxon>Aphelenchoididae</taxon>
        <taxon>Bursaphelenchus</taxon>
    </lineage>
</organism>
<sequence length="126" mass="13885">MCVHAGLFAQPPDHAPRRTDCRALLPEYESPLGYGAPNECCARLRGPQRPSNYDPISLPYDIMQMSLGDTDSSAPGVLRTGEGLKGVVSRRSAGWYNVCNVANTLSDPIMYSHKMKRVMIGIQYLL</sequence>
<reference evidence="2" key="2">
    <citation type="submission" date="2020-08" db="EMBL/GenBank/DDBJ databases">
        <authorList>
            <person name="Kikuchi T."/>
        </authorList>
    </citation>
    <scope>NUCLEOTIDE SEQUENCE</scope>
    <source>
        <strain evidence="1">Ka4C1</strain>
    </source>
</reference>
<keyword evidence="4" id="KW-1185">Reference proteome</keyword>
<protein>
    <submittedName>
        <fullName evidence="1">(pine wood nematode) hypothetical protein</fullName>
    </submittedName>
</protein>
<accession>A0A1I7RZB3</accession>
<name>A0A1I7RZB3_BURXY</name>
<dbReference type="WBParaSite" id="BXY_0608300.1">
    <property type="protein sequence ID" value="BXY_0608300.1"/>
    <property type="gene ID" value="BXY_0608300"/>
</dbReference>
<dbReference type="Proteomes" id="UP000095284">
    <property type="component" value="Unplaced"/>
</dbReference>
<evidence type="ECO:0000313" key="2">
    <source>
        <dbReference type="EMBL" id="CAG9106653.1"/>
    </source>
</evidence>
<dbReference type="AlphaFoldDB" id="A0A1I7RZB3"/>
<dbReference type="EMBL" id="CAJFCV020000003">
    <property type="protein sequence ID" value="CAG9106653.1"/>
    <property type="molecule type" value="Genomic_DNA"/>
</dbReference>
<evidence type="ECO:0000313" key="5">
    <source>
        <dbReference type="WBParaSite" id="BXY_0608300.1"/>
    </source>
</evidence>
<reference evidence="5" key="1">
    <citation type="submission" date="2016-11" db="UniProtKB">
        <authorList>
            <consortium name="WormBaseParasite"/>
        </authorList>
    </citation>
    <scope>IDENTIFICATION</scope>
</reference>
<proteinExistence type="predicted"/>
<evidence type="ECO:0000313" key="4">
    <source>
        <dbReference type="Proteomes" id="UP000659654"/>
    </source>
</evidence>
<dbReference type="EMBL" id="CAJFDI010000003">
    <property type="protein sequence ID" value="CAD5220471.1"/>
    <property type="molecule type" value="Genomic_DNA"/>
</dbReference>
<gene>
    <name evidence="1" type="ORF">BXYJ_LOCUS6195</name>
</gene>